<proteinExistence type="predicted"/>
<sequence>MNVSRPFQMASRRKFGRKKQGLMALQAAKELLRMMGIESETVDADAAFGALDELAYSQPQSTAYLWWQSASEREIDWFIDAWADWREEVMGRCSFCLSRLVEEEVALCSTCQDFFGARSC</sequence>
<gene>
    <name evidence="1" type="ORF">KDA_36290</name>
</gene>
<dbReference type="Proteomes" id="UP000287171">
    <property type="component" value="Unassembled WGS sequence"/>
</dbReference>
<name>A0A402B9W4_9CHLR</name>
<dbReference type="RefSeq" id="WP_126628398.1">
    <property type="nucleotide sequence ID" value="NZ_BIFT01000001.1"/>
</dbReference>
<accession>A0A402B9W4</accession>
<evidence type="ECO:0000313" key="2">
    <source>
        <dbReference type="Proteomes" id="UP000287171"/>
    </source>
</evidence>
<protein>
    <submittedName>
        <fullName evidence="1">Uncharacterized protein</fullName>
    </submittedName>
</protein>
<keyword evidence="2" id="KW-1185">Reference proteome</keyword>
<evidence type="ECO:0000313" key="1">
    <source>
        <dbReference type="EMBL" id="GCE28145.1"/>
    </source>
</evidence>
<organism evidence="1 2">
    <name type="scientific">Dictyobacter alpinus</name>
    <dbReference type="NCBI Taxonomy" id="2014873"/>
    <lineage>
        <taxon>Bacteria</taxon>
        <taxon>Bacillati</taxon>
        <taxon>Chloroflexota</taxon>
        <taxon>Ktedonobacteria</taxon>
        <taxon>Ktedonobacterales</taxon>
        <taxon>Dictyobacteraceae</taxon>
        <taxon>Dictyobacter</taxon>
    </lineage>
</organism>
<dbReference type="EMBL" id="BIFT01000001">
    <property type="protein sequence ID" value="GCE28145.1"/>
    <property type="molecule type" value="Genomic_DNA"/>
</dbReference>
<dbReference type="AlphaFoldDB" id="A0A402B9W4"/>
<reference evidence="2" key="1">
    <citation type="submission" date="2018-12" db="EMBL/GenBank/DDBJ databases">
        <title>Tengunoibacter tsumagoiensis gen. nov., sp. nov., Dictyobacter kobayashii sp. nov., D. alpinus sp. nov., and D. joshuensis sp. nov. and description of Dictyobacteraceae fam. nov. within the order Ktedonobacterales isolated from Tengu-no-mugimeshi.</title>
        <authorList>
            <person name="Wang C.M."/>
            <person name="Zheng Y."/>
            <person name="Sakai Y."/>
            <person name="Toyoda A."/>
            <person name="Minakuchi Y."/>
            <person name="Abe K."/>
            <person name="Yokota A."/>
            <person name="Yabe S."/>
        </authorList>
    </citation>
    <scope>NUCLEOTIDE SEQUENCE [LARGE SCALE GENOMIC DNA]</scope>
    <source>
        <strain evidence="2">Uno16</strain>
    </source>
</reference>
<comment type="caution">
    <text evidence="1">The sequence shown here is derived from an EMBL/GenBank/DDBJ whole genome shotgun (WGS) entry which is preliminary data.</text>
</comment>